<name>A0ABP9GZA4_9ACTN</name>
<proteinExistence type="predicted"/>
<evidence type="ECO:0000256" key="1">
    <source>
        <dbReference type="SAM" id="MobiDB-lite"/>
    </source>
</evidence>
<dbReference type="EMBL" id="BAABHS010000004">
    <property type="protein sequence ID" value="GAA4954747.1"/>
    <property type="molecule type" value="Genomic_DNA"/>
</dbReference>
<dbReference type="Proteomes" id="UP001500466">
    <property type="component" value="Unassembled WGS sequence"/>
</dbReference>
<dbReference type="RefSeq" id="WP_345674564.1">
    <property type="nucleotide sequence ID" value="NZ_BAABHS010000004.1"/>
</dbReference>
<reference evidence="3" key="1">
    <citation type="journal article" date="2019" name="Int. J. Syst. Evol. Microbiol.">
        <title>The Global Catalogue of Microorganisms (GCM) 10K type strain sequencing project: providing services to taxonomists for standard genome sequencing and annotation.</title>
        <authorList>
            <consortium name="The Broad Institute Genomics Platform"/>
            <consortium name="The Broad Institute Genome Sequencing Center for Infectious Disease"/>
            <person name="Wu L."/>
            <person name="Ma J."/>
        </authorList>
    </citation>
    <scope>NUCLEOTIDE SEQUENCE [LARGE SCALE GENOMIC DNA]</scope>
    <source>
        <strain evidence="3">JCM 17986</strain>
    </source>
</reference>
<comment type="caution">
    <text evidence="2">The sequence shown here is derived from an EMBL/GenBank/DDBJ whole genome shotgun (WGS) entry which is preliminary data.</text>
</comment>
<gene>
    <name evidence="2" type="ORF">GCM10023205_15680</name>
</gene>
<dbReference type="InterPro" id="IPR035183">
    <property type="entry name" value="DUF5304"/>
</dbReference>
<keyword evidence="3" id="KW-1185">Reference proteome</keyword>
<dbReference type="Pfam" id="PF17230">
    <property type="entry name" value="DUF5304"/>
    <property type="match status" value="1"/>
</dbReference>
<feature type="compositionally biased region" description="Low complexity" evidence="1">
    <location>
        <begin position="26"/>
        <end position="48"/>
    </location>
</feature>
<accession>A0ABP9GZA4</accession>
<protein>
    <submittedName>
        <fullName evidence="2">Uncharacterized protein</fullName>
    </submittedName>
</protein>
<feature type="region of interest" description="Disordered" evidence="1">
    <location>
        <begin position="1"/>
        <end position="119"/>
    </location>
</feature>
<sequence>MRTPDGNDGDPGPEGRGADEARETPGVSVGGADVWADVADAVADPLGPQAGGPAPGDAADGGDAGVKAPGAAGERDEAAAGDDSGGGAAPGPDADAAGESDRSDQSDHADRADSAERLAEEARRFAEAVAGKLGGVRQRVVDPLLERHPEAAAHLSAAGSELLAAYRAFVTDKERRWASRPAPTQRVDLDD</sequence>
<evidence type="ECO:0000313" key="3">
    <source>
        <dbReference type="Proteomes" id="UP001500466"/>
    </source>
</evidence>
<evidence type="ECO:0000313" key="2">
    <source>
        <dbReference type="EMBL" id="GAA4954747.1"/>
    </source>
</evidence>
<organism evidence="2 3">
    <name type="scientific">Yinghuangia aomiensis</name>
    <dbReference type="NCBI Taxonomy" id="676205"/>
    <lineage>
        <taxon>Bacteria</taxon>
        <taxon>Bacillati</taxon>
        <taxon>Actinomycetota</taxon>
        <taxon>Actinomycetes</taxon>
        <taxon>Kitasatosporales</taxon>
        <taxon>Streptomycetaceae</taxon>
        <taxon>Yinghuangia</taxon>
    </lineage>
</organism>
<feature type="compositionally biased region" description="Basic and acidic residues" evidence="1">
    <location>
        <begin position="99"/>
        <end position="119"/>
    </location>
</feature>